<protein>
    <recommendedName>
        <fullName evidence="6">Carboxylic ester hydrolase</fullName>
        <ecNumber evidence="6">3.1.1.-</ecNumber>
    </recommendedName>
</protein>
<evidence type="ECO:0000313" key="8">
    <source>
        <dbReference type="EMBL" id="CAG9857130.1"/>
    </source>
</evidence>
<dbReference type="Pfam" id="PF00135">
    <property type="entry name" value="COesterase"/>
    <property type="match status" value="1"/>
</dbReference>
<feature type="chain" id="PRO_5040534029" description="Carboxylic ester hydrolase" evidence="6">
    <location>
        <begin position="18"/>
        <end position="550"/>
    </location>
</feature>
<keyword evidence="9" id="KW-1185">Reference proteome</keyword>
<dbReference type="Gene3D" id="3.40.50.1820">
    <property type="entry name" value="alpha/beta hydrolase"/>
    <property type="match status" value="1"/>
</dbReference>
<keyword evidence="4" id="KW-1015">Disulfide bond</keyword>
<evidence type="ECO:0000256" key="6">
    <source>
        <dbReference type="RuleBase" id="RU361235"/>
    </source>
</evidence>
<dbReference type="PANTHER" id="PTHR11559">
    <property type="entry name" value="CARBOXYLESTERASE"/>
    <property type="match status" value="1"/>
</dbReference>
<sequence>MKIGCFLVLVFIISINAQLVTIPNGTIQGRIEYSKRGISFYSFQQIPYGKAARFQPPGPAEPWEGILNATSNTIVCYSQGLAEKPLIESEDCLVLNIYTPKPPSINNSLPVVYAMHGGGFVVGSGVFDVMGPHYWMEHDVIVVTINYRLGVLGFLSTEDTVIPGNYGLKDQQLGLRWVQENIRYFGGDPRRVTIFGESAGSASVAYQLLGKNSEGLFRGGIALSGSALSPWSYQRNARKYAYQVASFLNSSFDDSSTSEEIRELLLRSTPEQIRAASWKLPKIADEMMEGYIFSVVIEPEHDGAFLDEPMYVKIERGGASRVPLIIGMCSEESIWGAHDLVAFKAQLKTYDDNVTLFVNDNMHLTEESTRIEAGKAIRSVYTAGLIQDDIAHGVKFFSDNNFARGIIQHAKLQSRFSEVYFYQFSYYGKLPGWRPNVPGEFGTGRVNHIDDSYYVWVKNNESNLNDYPESDVITSRRYLTLFANFAKTMNPTSDFTDLLGIDDWPIVTPDDFNYLNINETLEMDKDLKNDTHPGLVAVYEKYALVPYDTF</sequence>
<dbReference type="EMBL" id="OU900106">
    <property type="protein sequence ID" value="CAG9857130.1"/>
    <property type="molecule type" value="Genomic_DNA"/>
</dbReference>
<comment type="similarity">
    <text evidence="1 6">Belongs to the type-B carboxylesterase/lipase family.</text>
</comment>
<dbReference type="PROSITE" id="PS00122">
    <property type="entry name" value="CARBOXYLESTERASE_B_1"/>
    <property type="match status" value="1"/>
</dbReference>
<evidence type="ECO:0000256" key="5">
    <source>
        <dbReference type="ARBA" id="ARBA00023180"/>
    </source>
</evidence>
<organism evidence="8 9">
    <name type="scientific">Phyllotreta striolata</name>
    <name type="common">Striped flea beetle</name>
    <name type="synonym">Crioceris striolata</name>
    <dbReference type="NCBI Taxonomy" id="444603"/>
    <lineage>
        <taxon>Eukaryota</taxon>
        <taxon>Metazoa</taxon>
        <taxon>Ecdysozoa</taxon>
        <taxon>Arthropoda</taxon>
        <taxon>Hexapoda</taxon>
        <taxon>Insecta</taxon>
        <taxon>Pterygota</taxon>
        <taxon>Neoptera</taxon>
        <taxon>Endopterygota</taxon>
        <taxon>Coleoptera</taxon>
        <taxon>Polyphaga</taxon>
        <taxon>Cucujiformia</taxon>
        <taxon>Chrysomeloidea</taxon>
        <taxon>Chrysomelidae</taxon>
        <taxon>Galerucinae</taxon>
        <taxon>Alticini</taxon>
        <taxon>Phyllotreta</taxon>
    </lineage>
</organism>
<dbReference type="SUPFAM" id="SSF53474">
    <property type="entry name" value="alpha/beta-Hydrolases"/>
    <property type="match status" value="1"/>
</dbReference>
<dbReference type="InterPro" id="IPR029058">
    <property type="entry name" value="AB_hydrolase_fold"/>
</dbReference>
<dbReference type="EC" id="3.1.1.-" evidence="6"/>
<reference evidence="8" key="1">
    <citation type="submission" date="2022-01" db="EMBL/GenBank/DDBJ databases">
        <authorList>
            <person name="King R."/>
        </authorList>
    </citation>
    <scope>NUCLEOTIDE SEQUENCE</scope>
</reference>
<proteinExistence type="inferred from homology"/>
<gene>
    <name evidence="8" type="ORF">PHYEVI_LOCUS3541</name>
</gene>
<dbReference type="AlphaFoldDB" id="A0A9N9TFJ5"/>
<dbReference type="InterPro" id="IPR002018">
    <property type="entry name" value="CarbesteraseB"/>
</dbReference>
<evidence type="ECO:0000313" key="9">
    <source>
        <dbReference type="Proteomes" id="UP001153712"/>
    </source>
</evidence>
<evidence type="ECO:0000256" key="1">
    <source>
        <dbReference type="ARBA" id="ARBA00005964"/>
    </source>
</evidence>
<evidence type="ECO:0000256" key="3">
    <source>
        <dbReference type="ARBA" id="ARBA00022801"/>
    </source>
</evidence>
<evidence type="ECO:0000256" key="2">
    <source>
        <dbReference type="ARBA" id="ARBA00022487"/>
    </source>
</evidence>
<dbReference type="InterPro" id="IPR019826">
    <property type="entry name" value="Carboxylesterase_B_AS"/>
</dbReference>
<dbReference type="OrthoDB" id="19653at2759"/>
<feature type="domain" description="Carboxylesterase type B" evidence="7">
    <location>
        <begin position="18"/>
        <end position="529"/>
    </location>
</feature>
<accession>A0A9N9TFJ5</accession>
<feature type="signal peptide" evidence="6">
    <location>
        <begin position="1"/>
        <end position="17"/>
    </location>
</feature>
<keyword evidence="5" id="KW-0325">Glycoprotein</keyword>
<keyword evidence="3 6" id="KW-0378">Hydrolase</keyword>
<dbReference type="GO" id="GO:0052689">
    <property type="term" value="F:carboxylic ester hydrolase activity"/>
    <property type="evidence" value="ECO:0007669"/>
    <property type="project" value="UniProtKB-KW"/>
</dbReference>
<dbReference type="Proteomes" id="UP001153712">
    <property type="component" value="Chromosome 13"/>
</dbReference>
<keyword evidence="6" id="KW-0732">Signal</keyword>
<name>A0A9N9TFJ5_PHYSR</name>
<evidence type="ECO:0000259" key="7">
    <source>
        <dbReference type="Pfam" id="PF00135"/>
    </source>
</evidence>
<dbReference type="InterPro" id="IPR050309">
    <property type="entry name" value="Type-B_Carboxylest/Lipase"/>
</dbReference>
<keyword evidence="2" id="KW-0719">Serine esterase</keyword>
<evidence type="ECO:0000256" key="4">
    <source>
        <dbReference type="ARBA" id="ARBA00023157"/>
    </source>
</evidence>